<evidence type="ECO:0000313" key="2">
    <source>
        <dbReference type="EMBL" id="RKX71983.1"/>
    </source>
</evidence>
<gene>
    <name evidence="2" type="ORF">DRP43_01830</name>
</gene>
<feature type="transmembrane region" description="Helical" evidence="1">
    <location>
        <begin position="226"/>
        <end position="249"/>
    </location>
</feature>
<evidence type="ECO:0000256" key="1">
    <source>
        <dbReference type="SAM" id="Phobius"/>
    </source>
</evidence>
<keyword evidence="1" id="KW-0472">Membrane</keyword>
<keyword evidence="1" id="KW-0812">Transmembrane</keyword>
<evidence type="ECO:0000313" key="3">
    <source>
        <dbReference type="Proteomes" id="UP000271125"/>
    </source>
</evidence>
<reference evidence="2 3" key="1">
    <citation type="submission" date="2018-06" db="EMBL/GenBank/DDBJ databases">
        <title>Extensive metabolic versatility and redundancy in microbially diverse, dynamic hydrothermal sediments.</title>
        <authorList>
            <person name="Dombrowski N."/>
            <person name="Teske A."/>
            <person name="Baker B.J."/>
        </authorList>
    </citation>
    <scope>NUCLEOTIDE SEQUENCE [LARGE SCALE GENOMIC DNA]</scope>
    <source>
        <strain evidence="2">B10_G13</strain>
    </source>
</reference>
<feature type="transmembrane region" description="Helical" evidence="1">
    <location>
        <begin position="137"/>
        <end position="157"/>
    </location>
</feature>
<feature type="transmembrane region" description="Helical" evidence="1">
    <location>
        <begin position="261"/>
        <end position="279"/>
    </location>
</feature>
<feature type="non-terminal residue" evidence="2">
    <location>
        <position position="1"/>
    </location>
</feature>
<comment type="caution">
    <text evidence="2">The sequence shown here is derived from an EMBL/GenBank/DDBJ whole genome shotgun (WGS) entry which is preliminary data.</text>
</comment>
<proteinExistence type="predicted"/>
<feature type="transmembrane region" description="Helical" evidence="1">
    <location>
        <begin position="21"/>
        <end position="42"/>
    </location>
</feature>
<dbReference type="EMBL" id="QNBD01000060">
    <property type="protein sequence ID" value="RKX71983.1"/>
    <property type="molecule type" value="Genomic_DNA"/>
</dbReference>
<sequence>TGEVYSSLMLLTYDRYNIMNDYMAIITYPVMTAAGIILPTIYTSNNEITYGECIQSGNFSLHMGGMGFAVNYVITEEFEPLTILISSAAGNIGGYIIAKRKAYTGGQSLLYGEILQKTSYISISASTAFQDLVNSRIVAGSYIGATAMGTGVSYYLAEKFSDISIGDVIVMDGLSDAFSGVSIMVASSFTHEPKIIFPISYVMLAPGYYLSYKLMEKGHIGPGDGILFNLGIYAGAILGVAVDGVIAISTTNSSSGRYDKFWGTAVGTSLGTYVMYRWLDNRIEKNVDESKFDIHINPIPMVCIDNKGKYSFSMNNLFTMKF</sequence>
<protein>
    <submittedName>
        <fullName evidence="2">Uncharacterized protein</fullName>
    </submittedName>
</protein>
<organism evidence="2 3">
    <name type="scientific">candidate division TA06 bacterium</name>
    <dbReference type="NCBI Taxonomy" id="2250710"/>
    <lineage>
        <taxon>Bacteria</taxon>
        <taxon>Bacteria division TA06</taxon>
    </lineage>
</organism>
<keyword evidence="1" id="KW-1133">Transmembrane helix</keyword>
<accession>A0A660SML3</accession>
<dbReference type="AlphaFoldDB" id="A0A660SML3"/>
<name>A0A660SML3_UNCT6</name>
<dbReference type="Proteomes" id="UP000271125">
    <property type="component" value="Unassembled WGS sequence"/>
</dbReference>
<feature type="transmembrane region" description="Helical" evidence="1">
    <location>
        <begin position="195"/>
        <end position="214"/>
    </location>
</feature>